<organism evidence="2 3">
    <name type="scientific">Tumebacillus lacus</name>
    <dbReference type="NCBI Taxonomy" id="2995335"/>
    <lineage>
        <taxon>Bacteria</taxon>
        <taxon>Bacillati</taxon>
        <taxon>Bacillota</taxon>
        <taxon>Bacilli</taxon>
        <taxon>Bacillales</taxon>
        <taxon>Alicyclobacillaceae</taxon>
        <taxon>Tumebacillus</taxon>
    </lineage>
</organism>
<keyword evidence="1" id="KW-0472">Membrane</keyword>
<proteinExistence type="predicted"/>
<keyword evidence="3" id="KW-1185">Reference proteome</keyword>
<keyword evidence="1" id="KW-1133">Transmembrane helix</keyword>
<sequence length="48" mass="5679">MEPQMTFPMWYLITPLILFIILIPGGFFMFRAFLRRMAPEKDNQGNQG</sequence>
<evidence type="ECO:0000313" key="3">
    <source>
        <dbReference type="Proteomes" id="UP001208017"/>
    </source>
</evidence>
<accession>A0ABT3X646</accession>
<feature type="transmembrane region" description="Helical" evidence="1">
    <location>
        <begin position="12"/>
        <end position="34"/>
    </location>
</feature>
<dbReference type="RefSeq" id="WP_267153152.1">
    <property type="nucleotide sequence ID" value="NZ_JAPMLT010000014.1"/>
</dbReference>
<comment type="caution">
    <text evidence="2">The sequence shown here is derived from an EMBL/GenBank/DDBJ whole genome shotgun (WGS) entry which is preliminary data.</text>
</comment>
<name>A0ABT3X646_9BACL</name>
<keyword evidence="1" id="KW-0812">Transmembrane</keyword>
<evidence type="ECO:0000256" key="1">
    <source>
        <dbReference type="SAM" id="Phobius"/>
    </source>
</evidence>
<reference evidence="2 3" key="1">
    <citation type="submission" date="2022-11" db="EMBL/GenBank/DDBJ databases">
        <title>Study of microbial diversity in lake waters.</title>
        <authorList>
            <person name="Zhang J."/>
        </authorList>
    </citation>
    <scope>NUCLEOTIDE SEQUENCE [LARGE SCALE GENOMIC DNA]</scope>
    <source>
        <strain evidence="2 3">DT12</strain>
    </source>
</reference>
<evidence type="ECO:0000313" key="2">
    <source>
        <dbReference type="EMBL" id="MCX7571901.1"/>
    </source>
</evidence>
<gene>
    <name evidence="2" type="ORF">OS242_18315</name>
</gene>
<dbReference type="EMBL" id="JAPMLT010000014">
    <property type="protein sequence ID" value="MCX7571901.1"/>
    <property type="molecule type" value="Genomic_DNA"/>
</dbReference>
<protein>
    <submittedName>
        <fullName evidence="2">Uncharacterized protein</fullName>
    </submittedName>
</protein>
<dbReference type="Proteomes" id="UP001208017">
    <property type="component" value="Unassembled WGS sequence"/>
</dbReference>